<evidence type="ECO:0000313" key="3">
    <source>
        <dbReference type="Proteomes" id="UP000031036"/>
    </source>
</evidence>
<evidence type="ECO:0000256" key="1">
    <source>
        <dbReference type="SAM" id="MobiDB-lite"/>
    </source>
</evidence>
<protein>
    <submittedName>
        <fullName evidence="2">Uncharacterized protein</fullName>
    </submittedName>
</protein>
<accession>A0A0B2VNN0</accession>
<proteinExistence type="predicted"/>
<feature type="region of interest" description="Disordered" evidence="1">
    <location>
        <begin position="127"/>
        <end position="154"/>
    </location>
</feature>
<organism evidence="2 3">
    <name type="scientific">Toxocara canis</name>
    <name type="common">Canine roundworm</name>
    <dbReference type="NCBI Taxonomy" id="6265"/>
    <lineage>
        <taxon>Eukaryota</taxon>
        <taxon>Metazoa</taxon>
        <taxon>Ecdysozoa</taxon>
        <taxon>Nematoda</taxon>
        <taxon>Chromadorea</taxon>
        <taxon>Rhabditida</taxon>
        <taxon>Spirurina</taxon>
        <taxon>Ascaridomorpha</taxon>
        <taxon>Ascaridoidea</taxon>
        <taxon>Toxocaridae</taxon>
        <taxon>Toxocara</taxon>
    </lineage>
</organism>
<dbReference type="AlphaFoldDB" id="A0A0B2VNN0"/>
<keyword evidence="3" id="KW-1185">Reference proteome</keyword>
<sequence length="187" mass="21336">MAMTFNSMPAAKVIRVNDLSPSVTSGILVSNYEAPLSVYLAGESFANHRVTDKCHPDLPVRYQERILFVRPMSREHRTASEELDCDETKTKQDQKIVENYARERGEEKTIFDEPSLTYTLEERLQWLPDTTDKNRQAREQSAEEKEKSTADCMPDEAKEIIEAAGEIIGKSSSTLAKELEDIALHWR</sequence>
<name>A0A0B2VNN0_TOXCA</name>
<comment type="caution">
    <text evidence="2">The sequence shown here is derived from an EMBL/GenBank/DDBJ whole genome shotgun (WGS) entry which is preliminary data.</text>
</comment>
<evidence type="ECO:0000313" key="2">
    <source>
        <dbReference type="EMBL" id="KHN83042.1"/>
    </source>
</evidence>
<dbReference type="Proteomes" id="UP000031036">
    <property type="component" value="Unassembled WGS sequence"/>
</dbReference>
<gene>
    <name evidence="2" type="ORF">Tcan_08243</name>
</gene>
<dbReference type="EMBL" id="JPKZ01001268">
    <property type="protein sequence ID" value="KHN83042.1"/>
    <property type="molecule type" value="Genomic_DNA"/>
</dbReference>
<reference evidence="2 3" key="1">
    <citation type="submission" date="2014-11" db="EMBL/GenBank/DDBJ databases">
        <title>Genetic blueprint of the zoonotic pathogen Toxocara canis.</title>
        <authorList>
            <person name="Zhu X.-Q."/>
            <person name="Korhonen P.K."/>
            <person name="Cai H."/>
            <person name="Young N.D."/>
            <person name="Nejsum P."/>
            <person name="von Samson-Himmelstjerna G."/>
            <person name="Boag P.R."/>
            <person name="Tan P."/>
            <person name="Li Q."/>
            <person name="Min J."/>
            <person name="Yang Y."/>
            <person name="Wang X."/>
            <person name="Fang X."/>
            <person name="Hall R.S."/>
            <person name="Hofmann A."/>
            <person name="Sternberg P.W."/>
            <person name="Jex A.R."/>
            <person name="Gasser R.B."/>
        </authorList>
    </citation>
    <scope>NUCLEOTIDE SEQUENCE [LARGE SCALE GENOMIC DNA]</scope>
    <source>
        <strain evidence="2">PN_DK_2014</strain>
    </source>
</reference>